<dbReference type="InterPro" id="IPR007111">
    <property type="entry name" value="NACHT_NTPase"/>
</dbReference>
<evidence type="ECO:0000313" key="5">
    <source>
        <dbReference type="Proteomes" id="UP000641954"/>
    </source>
</evidence>
<dbReference type="Proteomes" id="UP000641954">
    <property type="component" value="Unassembled WGS sequence"/>
</dbReference>
<dbReference type="Pfam" id="PF05729">
    <property type="entry name" value="NACHT"/>
    <property type="match status" value="1"/>
</dbReference>
<dbReference type="Pfam" id="PF13646">
    <property type="entry name" value="HEAT_2"/>
    <property type="match status" value="3"/>
</dbReference>
<dbReference type="SMART" id="SM00382">
    <property type="entry name" value="AAA"/>
    <property type="match status" value="1"/>
</dbReference>
<dbReference type="InterPro" id="IPR003593">
    <property type="entry name" value="AAA+_ATPase"/>
</dbReference>
<gene>
    <name evidence="4" type="ORF">H6G72_26010</name>
</gene>
<dbReference type="InterPro" id="IPR016024">
    <property type="entry name" value="ARM-type_fold"/>
</dbReference>
<dbReference type="RefSeq" id="WP_190880386.1">
    <property type="nucleotide sequence ID" value="NZ_JACJSK010000062.1"/>
</dbReference>
<dbReference type="Gene3D" id="1.25.10.10">
    <property type="entry name" value="Leucine-rich Repeat Variant"/>
    <property type="match status" value="4"/>
</dbReference>
<keyword evidence="5" id="KW-1185">Reference proteome</keyword>
<evidence type="ECO:0000259" key="3">
    <source>
        <dbReference type="SMART" id="SM00382"/>
    </source>
</evidence>
<reference evidence="4 5" key="1">
    <citation type="journal article" date="2020" name="ISME J.">
        <title>Comparative genomics reveals insights into cyanobacterial evolution and habitat adaptation.</title>
        <authorList>
            <person name="Chen M.Y."/>
            <person name="Teng W.K."/>
            <person name="Zhao L."/>
            <person name="Hu C.X."/>
            <person name="Zhou Y.K."/>
            <person name="Han B.P."/>
            <person name="Song L.R."/>
            <person name="Shu W.S."/>
        </authorList>
    </citation>
    <scope>NUCLEOTIDE SEQUENCE [LARGE SCALE GENOMIC DNA]</scope>
    <source>
        <strain evidence="4 5">FACHB-1370</strain>
    </source>
</reference>
<sequence>MGEFAQTTLIFSKNVAMGKYRKDKITLGNVLKVVEALLTLADEEISIPGDKLKATFKLEWVKEDELQVSGKVEEKRRNKIQTSEKGITKDDLWTLTEWIGKTLEISPSLDGTKKDSPEKKKQAVQDVLDCLTDLKLLEDKRPHGKNDKSGYWKFHLKLKHQTKRKENLKLIQEKWKDEIGQVPDWKLETPTKKPIDWREICQRNLAQQKELTTNPFTNAYGIAPKLDKVYVPLAIVERKPPKPKSENQPEEQEQETLIFITKNRFFEEVLRQGKSEISQGRKIAIIGEPGSGKTTRLQKIADWILEKDLGLPIWVSLADLSQATVYQYLEETWLKQTGENLTIDALKQEKKRIWLLLDGVDEMTSKIESRHVSALLGGWLQDARVVMTCRVNVWEADKNAFSGFDVFKNLEFSREQVNQYIGNWFQEIGDAATGESLEKELAKSENLAFNRLIQNPLRLWMLCQIWQTGGGLPDTQAELYRQFVDWVYRWKADEEILNQRSEIDQALAQLALAAMKQKDEVSRFQLSESWIVKVLESRKIFKALEKLGWLNRIERLPEAIYVFYHATFQEYFAALAVDDWDDFLPRNHVNFPVPGKEYSENLSFPRRRESTIPERKPQYRIFQPQWKQVILFWLGRRDVADEKKEAFIEKLVKFDDGCGEWNFKKADRGFYEYRAYFLAAAGINEFKTCSRCDTIVKQIVQWGFGYYHQEKQQWRTFLKPIKFGAREILPQTDRKRTIQELCQILEHPQWDEDTRWQAADCLGKIDPGNQTAIAALGKVLETTKDEDTRWQAADCLGKIDPGNQTAIAALVKVIETTKNEYTRYQAAKSLGEIGQGNETAIAALVKVIETTKNEYTRYQAAKSLGEIGQGNETAIAALVRILETTDNEDTRWQAAYCLGEIGQGNETALAALVKVIATTDNENTRWQAAYCLGEIAQSNETAIAALVRILETTDNENTLCQVAKSLGKIAQGNETAISALVRILETTDNENTRCQVAESLESLGKIAQGNETAIAALVKVLATTDNENTRCQAAQSLAEIDPGNETAIAALVKVLATTDNENIRCQAAKSLAEIDPGNKTAIAALVKVIETTKNEYTRWWAAYSLGKIDPGNETAIAALVKVIATTDIEYIRRQAAFRLGEIGQGNETAIAALLKVLATTDNENARRQAAKSLGEIAQGNETAIAGLVKVIATTDNEVTRWQAADSLEEIITTDENRKYVVTALQPYLTDETYQNNFSLWINCYKMLWKIAQDLPYPDFYNAWHGLNETSTLVQNLELAQLPKNLQTQLTETNLNQTIQVFYIDGSKFIGDNPAKAIYRQMTQQGGRKIEDKPGNMADLQDYWADLIDENDQPPVLIFYQDPNNGIPQGFSETFLDLLTRFDGIICLITDQTHPPLQTFSPQYPQLIHNIVAWLQRRILEM</sequence>
<keyword evidence="2" id="KW-0605">Phycobilisome</keyword>
<dbReference type="InterPro" id="IPR011989">
    <property type="entry name" value="ARM-like"/>
</dbReference>
<dbReference type="InterPro" id="IPR027417">
    <property type="entry name" value="P-loop_NTPase"/>
</dbReference>
<dbReference type="InterPro" id="IPR045434">
    <property type="entry name" value="EAD4"/>
</dbReference>
<organism evidence="4 5">
    <name type="scientific">Planktothricoides raciborskii FACHB-1370</name>
    <dbReference type="NCBI Taxonomy" id="2949576"/>
    <lineage>
        <taxon>Bacteria</taxon>
        <taxon>Bacillati</taxon>
        <taxon>Cyanobacteriota</taxon>
        <taxon>Cyanophyceae</taxon>
        <taxon>Oscillatoriophycideae</taxon>
        <taxon>Oscillatoriales</taxon>
        <taxon>Oscillatoriaceae</taxon>
        <taxon>Planktothricoides</taxon>
    </lineage>
</organism>
<evidence type="ECO:0000313" key="4">
    <source>
        <dbReference type="EMBL" id="MBD2547220.1"/>
    </source>
</evidence>
<dbReference type="PANTHER" id="PTHR12697">
    <property type="entry name" value="PBS LYASE HEAT-LIKE PROTEIN"/>
    <property type="match status" value="1"/>
</dbReference>
<dbReference type="Pfam" id="PF19959">
    <property type="entry name" value="EAD4"/>
    <property type="match status" value="1"/>
</dbReference>
<dbReference type="EMBL" id="JACJSK010000062">
    <property type="protein sequence ID" value="MBD2547220.1"/>
    <property type="molecule type" value="Genomic_DNA"/>
</dbReference>
<protein>
    <submittedName>
        <fullName evidence="4">HEAT repeat domain-containing protein</fullName>
    </submittedName>
</protein>
<evidence type="ECO:0000256" key="1">
    <source>
        <dbReference type="ARBA" id="ARBA00022549"/>
    </source>
</evidence>
<dbReference type="SUPFAM" id="SSF52540">
    <property type="entry name" value="P-loop containing nucleoside triphosphate hydrolases"/>
    <property type="match status" value="1"/>
</dbReference>
<feature type="domain" description="AAA+ ATPase" evidence="3">
    <location>
        <begin position="279"/>
        <end position="422"/>
    </location>
</feature>
<name>A0ABR8EL02_9CYAN</name>
<dbReference type="SMART" id="SM00567">
    <property type="entry name" value="EZ_HEAT"/>
    <property type="match status" value="14"/>
</dbReference>
<dbReference type="Gene3D" id="3.40.50.300">
    <property type="entry name" value="P-loop containing nucleotide triphosphate hydrolases"/>
    <property type="match status" value="1"/>
</dbReference>
<comment type="caution">
    <text evidence="4">The sequence shown here is derived from an EMBL/GenBank/DDBJ whole genome shotgun (WGS) entry which is preliminary data.</text>
</comment>
<dbReference type="InterPro" id="IPR054570">
    <property type="entry name" value="NCC-H_dom"/>
</dbReference>
<evidence type="ECO:0000256" key="2">
    <source>
        <dbReference type="ARBA" id="ARBA00022738"/>
    </source>
</evidence>
<proteinExistence type="predicted"/>
<dbReference type="InterPro" id="IPR004155">
    <property type="entry name" value="PBS_lyase_HEAT"/>
</dbReference>
<keyword evidence="1" id="KW-0042">Antenna complex</keyword>
<accession>A0ABR8EL02</accession>
<dbReference type="Pfam" id="PF22724">
    <property type="entry name" value="NCAB1"/>
    <property type="match status" value="1"/>
</dbReference>
<dbReference type="PANTHER" id="PTHR12697:SF5">
    <property type="entry name" value="DEOXYHYPUSINE HYDROXYLASE"/>
    <property type="match status" value="1"/>
</dbReference>
<dbReference type="Pfam" id="PF22730">
    <property type="entry name" value="NCC-H"/>
    <property type="match status" value="1"/>
</dbReference>
<dbReference type="InterPro" id="IPR054611">
    <property type="entry name" value="NCAB"/>
</dbReference>
<dbReference type="SUPFAM" id="SSF48371">
    <property type="entry name" value="ARM repeat"/>
    <property type="match status" value="2"/>
</dbReference>